<accession>A0A9D1HWU0</accession>
<feature type="domain" description="LysM" evidence="1">
    <location>
        <begin position="55"/>
        <end position="99"/>
    </location>
</feature>
<evidence type="ECO:0000313" key="3">
    <source>
        <dbReference type="Proteomes" id="UP000824087"/>
    </source>
</evidence>
<reference evidence="2" key="2">
    <citation type="journal article" date="2021" name="PeerJ">
        <title>Extensive microbial diversity within the chicken gut microbiome revealed by metagenomics and culture.</title>
        <authorList>
            <person name="Gilroy R."/>
            <person name="Ravi A."/>
            <person name="Getino M."/>
            <person name="Pursley I."/>
            <person name="Horton D.L."/>
            <person name="Alikhan N.F."/>
            <person name="Baker D."/>
            <person name="Gharbi K."/>
            <person name="Hall N."/>
            <person name="Watson M."/>
            <person name="Adriaenssens E.M."/>
            <person name="Foster-Nyarko E."/>
            <person name="Jarju S."/>
            <person name="Secka A."/>
            <person name="Antonio M."/>
            <person name="Oren A."/>
            <person name="Chaudhuri R.R."/>
            <person name="La Ragione R."/>
            <person name="Hildebrand F."/>
            <person name="Pallen M.J."/>
        </authorList>
    </citation>
    <scope>NUCLEOTIDE SEQUENCE</scope>
    <source>
        <strain evidence="2">CHK197-8231</strain>
    </source>
</reference>
<dbReference type="PANTHER" id="PTHR33734">
    <property type="entry name" value="LYSM DOMAIN-CONTAINING GPI-ANCHORED PROTEIN 2"/>
    <property type="match status" value="1"/>
</dbReference>
<dbReference type="PANTHER" id="PTHR33734:SF22">
    <property type="entry name" value="MEMBRANE-BOUND LYTIC MUREIN TRANSGLYCOSYLASE D"/>
    <property type="match status" value="1"/>
</dbReference>
<sequence>MYRIYQVQKEETLDQIAKNFDVTANLLRELNGFSNDYVVREGERIIVPREPSTFSRYVVKKGDTLYSLAQKHGVTVAQLAMLNGLDDDDYLYVDQVLVVPKENTEFYITEDNDTLTKVASYFQTTPKVLVEQNKTIYLMPEQLIIYKKEKI</sequence>
<gene>
    <name evidence="2" type="ORF">IAD49_03840</name>
</gene>
<reference evidence="2" key="1">
    <citation type="submission" date="2020-10" db="EMBL/GenBank/DDBJ databases">
        <authorList>
            <person name="Gilroy R."/>
        </authorList>
    </citation>
    <scope>NUCLEOTIDE SEQUENCE</scope>
    <source>
        <strain evidence="2">CHK197-8231</strain>
    </source>
</reference>
<evidence type="ECO:0000313" key="2">
    <source>
        <dbReference type="EMBL" id="HIU22695.1"/>
    </source>
</evidence>
<dbReference type="InterPro" id="IPR018392">
    <property type="entry name" value="LysM"/>
</dbReference>
<evidence type="ECO:0000259" key="1">
    <source>
        <dbReference type="PROSITE" id="PS51782"/>
    </source>
</evidence>
<dbReference type="EMBL" id="DVML01000022">
    <property type="protein sequence ID" value="HIU22695.1"/>
    <property type="molecule type" value="Genomic_DNA"/>
</dbReference>
<proteinExistence type="predicted"/>
<protein>
    <submittedName>
        <fullName evidence="2">LysM peptidoglycan-binding domain-containing protein</fullName>
    </submittedName>
</protein>
<comment type="caution">
    <text evidence="2">The sequence shown here is derived from an EMBL/GenBank/DDBJ whole genome shotgun (WGS) entry which is preliminary data.</text>
</comment>
<dbReference type="Proteomes" id="UP000824087">
    <property type="component" value="Unassembled WGS sequence"/>
</dbReference>
<dbReference type="SUPFAM" id="SSF54106">
    <property type="entry name" value="LysM domain"/>
    <property type="match status" value="2"/>
</dbReference>
<feature type="domain" description="LysM" evidence="1">
    <location>
        <begin position="3"/>
        <end position="47"/>
    </location>
</feature>
<dbReference type="Pfam" id="PF01476">
    <property type="entry name" value="LysM"/>
    <property type="match status" value="2"/>
</dbReference>
<dbReference type="AlphaFoldDB" id="A0A9D1HWU0"/>
<dbReference type="SMART" id="SM00257">
    <property type="entry name" value="LysM"/>
    <property type="match status" value="3"/>
</dbReference>
<organism evidence="2 3">
    <name type="scientific">Candidatus Fimihabitans intestinipullorum</name>
    <dbReference type="NCBI Taxonomy" id="2840820"/>
    <lineage>
        <taxon>Bacteria</taxon>
        <taxon>Bacillati</taxon>
        <taxon>Mycoplasmatota</taxon>
        <taxon>Mycoplasmatota incertae sedis</taxon>
        <taxon>Candidatus Fimihabitans</taxon>
    </lineage>
</organism>
<dbReference type="Gene3D" id="3.10.350.10">
    <property type="entry name" value="LysM domain"/>
    <property type="match status" value="2"/>
</dbReference>
<dbReference type="CDD" id="cd00118">
    <property type="entry name" value="LysM"/>
    <property type="match status" value="2"/>
</dbReference>
<dbReference type="InterPro" id="IPR036779">
    <property type="entry name" value="LysM_dom_sf"/>
</dbReference>
<dbReference type="PROSITE" id="PS51782">
    <property type="entry name" value="LYSM"/>
    <property type="match status" value="2"/>
</dbReference>
<name>A0A9D1HWU0_9BACT</name>